<evidence type="ECO:0000313" key="4">
    <source>
        <dbReference type="EMBL" id="KAF8405253.1"/>
    </source>
</evidence>
<feature type="compositionally biased region" description="Basic and acidic residues" evidence="3">
    <location>
        <begin position="265"/>
        <end position="287"/>
    </location>
</feature>
<feature type="compositionally biased region" description="Polar residues" evidence="3">
    <location>
        <begin position="986"/>
        <end position="1021"/>
    </location>
</feature>
<dbReference type="EMBL" id="JABCRI010000006">
    <property type="protein sequence ID" value="KAF8405253.1"/>
    <property type="molecule type" value="Genomic_DNA"/>
</dbReference>
<proteinExistence type="predicted"/>
<feature type="region of interest" description="Disordered" evidence="3">
    <location>
        <begin position="555"/>
        <end position="591"/>
    </location>
</feature>
<dbReference type="Proteomes" id="UP000655225">
    <property type="component" value="Unassembled WGS sequence"/>
</dbReference>
<dbReference type="Gene3D" id="1.10.287.110">
    <property type="entry name" value="DnaJ domain"/>
    <property type="match status" value="1"/>
</dbReference>
<sequence>MCRTPDESRSPSAGSDSFACSEENQFLSNEAYHHSYDSKKQFNMSYHKTNQTSKEDVRNVTTHIAQLHAIPGFTFVVDESFNLHKTEGDKPLPHVINDLSLNMDISGGIVEGKHFRKTLSRPPTFGAGGQTSGSDLKLQRGSDRNGSYPNEMFLTVSDINLRTEPSQVPPPLRPPPKISIKQGDSKRLITTNFEASKTYDYEGAVDGCSPPFFDVEVDTNLSAAASAAAMKEAMEKAQARLKNAKESMERKRDGLQSRMNLGSKDGLKSKERQESKTSEKESVEDGGMKGFVGEEMQKATKKTQVGLDSEEREKLSNVAKASVVKKHGKEHESTQESHRQKGAIEWKAAEEFYELVKTDKLRATSEAFENTKNEKKLMRTPKAHEHEQNEMEAATEAFEQKEKSDKKLKAAKEVCEWEDERKLKAAKEACEQEHEKKLKATQDVREQEENEKKLRVALEEEETEKKLKEAHVREEHEKKLEEALEQRENEKKLKEAHEREENEKKQKEAHEREPNEKRLKEALEREERVRRLKEAREWEENEKRQKEACELEENEKRLKEVWEQADKENRLNEAHEREENERRQEEDNGREEIEMKLKLAQEDRECEEKNLKASKEAYKLDDDKNLKATQEPCRHEGNKRELYAFQEALAHEENWKIMKEAKDACEHTENEKELKAAQVENGLYKNDRLKAVDSVHFAFEHEENENRMKDATEALLLDDYEKELSELDMAIGRKQIEKNKGVSHMICDQEKLEKKLAHDWGGKGKDVKEAQVAFDWEENKNKFKAAQVVRLCENGKTAQPANMLEGKGNTQKIAREVKTSENTERKEKSFNVNLTIEEREKQERMQRERELEKERLRKIEKEREREKDRVAVERATLEARERAFVEARERAGLERATAEAQQRAMAEARERLEKTSAEAREKSLAEKVSMEARVRSERAAVERATTEARERAAEKAMAEKAASEAREWAERSVSEKYSAASRESGMRQSSSDLQEAQFQSSGSPSCSTYPNSLNHDASSENFEGAEGESARRYKARLERHQRTAVRAAKALAEKNMRDLLAQREQAERNRLAEALDADVKRWSSGKEGNLRALLSTLQYILGPDSGWHPVPLTDVITAVAVKKAYRRATLCVHPDKLQQRGANIRQKYICEKVFDLLKVKHGTDSTQKGGSQGAFMAFGACISATVYILRFHNLTE</sequence>
<evidence type="ECO:0000256" key="2">
    <source>
        <dbReference type="SAM" id="Coils"/>
    </source>
</evidence>
<keyword evidence="1 2" id="KW-0175">Coiled coil</keyword>
<dbReference type="GO" id="GO:0030276">
    <property type="term" value="F:clathrin binding"/>
    <property type="evidence" value="ECO:0007669"/>
    <property type="project" value="TreeGrafter"/>
</dbReference>
<feature type="compositionally biased region" description="Basic and acidic residues" evidence="3">
    <location>
        <begin position="329"/>
        <end position="343"/>
    </location>
</feature>
<feature type="compositionally biased region" description="Basic and acidic residues" evidence="3">
    <location>
        <begin position="906"/>
        <end position="958"/>
    </location>
</feature>
<protein>
    <recommendedName>
        <fullName evidence="6">Auxilin-like protein 1</fullName>
    </recommendedName>
</protein>
<feature type="compositionally biased region" description="Basic and acidic residues" evidence="3">
    <location>
        <begin position="366"/>
        <end position="389"/>
    </location>
</feature>
<dbReference type="PANTHER" id="PTHR23172:SF87">
    <property type="entry name" value="CHAPERONE DNAJ-DOMAIN SUPERFAMILY PROTEIN"/>
    <property type="match status" value="1"/>
</dbReference>
<feature type="region of interest" description="Disordered" evidence="3">
    <location>
        <begin position="242"/>
        <end position="343"/>
    </location>
</feature>
<feature type="region of interest" description="Disordered" evidence="3">
    <location>
        <begin position="979"/>
        <end position="1027"/>
    </location>
</feature>
<feature type="region of interest" description="Disordered" evidence="3">
    <location>
        <begin position="1"/>
        <end position="20"/>
    </location>
</feature>
<comment type="caution">
    <text evidence="4">The sequence shown here is derived from an EMBL/GenBank/DDBJ whole genome shotgun (WGS) entry which is preliminary data.</text>
</comment>
<evidence type="ECO:0000256" key="1">
    <source>
        <dbReference type="ARBA" id="ARBA00023054"/>
    </source>
</evidence>
<reference evidence="4 5" key="1">
    <citation type="submission" date="2020-04" db="EMBL/GenBank/DDBJ databases">
        <title>Plant Genome Project.</title>
        <authorList>
            <person name="Zhang R.-G."/>
        </authorList>
    </citation>
    <scope>NUCLEOTIDE SEQUENCE [LARGE SCALE GENOMIC DNA]</scope>
    <source>
        <strain evidence="4">YNK0</strain>
        <tissue evidence="4">Leaf</tissue>
    </source>
</reference>
<dbReference type="AlphaFoldDB" id="A0A835DIW2"/>
<accession>A0A835DIW2</accession>
<organism evidence="4 5">
    <name type="scientific">Tetracentron sinense</name>
    <name type="common">Spur-leaf</name>
    <dbReference type="NCBI Taxonomy" id="13715"/>
    <lineage>
        <taxon>Eukaryota</taxon>
        <taxon>Viridiplantae</taxon>
        <taxon>Streptophyta</taxon>
        <taxon>Embryophyta</taxon>
        <taxon>Tracheophyta</taxon>
        <taxon>Spermatophyta</taxon>
        <taxon>Magnoliopsida</taxon>
        <taxon>Trochodendrales</taxon>
        <taxon>Trochodendraceae</taxon>
        <taxon>Tetracentron</taxon>
    </lineage>
</organism>
<dbReference type="GO" id="GO:0005737">
    <property type="term" value="C:cytoplasm"/>
    <property type="evidence" value="ECO:0007669"/>
    <property type="project" value="TreeGrafter"/>
</dbReference>
<dbReference type="PANTHER" id="PTHR23172">
    <property type="entry name" value="AUXILIN/CYCLIN G-ASSOCIATED KINASE-RELATED"/>
    <property type="match status" value="1"/>
</dbReference>
<dbReference type="GO" id="GO:0072583">
    <property type="term" value="P:clathrin-dependent endocytosis"/>
    <property type="evidence" value="ECO:0007669"/>
    <property type="project" value="TreeGrafter"/>
</dbReference>
<feature type="coiled-coil region" evidence="2">
    <location>
        <begin position="1030"/>
        <end position="1069"/>
    </location>
</feature>
<feature type="region of interest" description="Disordered" evidence="3">
    <location>
        <begin position="901"/>
        <end position="958"/>
    </location>
</feature>
<dbReference type="OMA" id="FQGFHAS"/>
<name>A0A835DIW2_TETSI</name>
<dbReference type="GO" id="GO:0072318">
    <property type="term" value="P:clathrin coat disassembly"/>
    <property type="evidence" value="ECO:0007669"/>
    <property type="project" value="TreeGrafter"/>
</dbReference>
<gene>
    <name evidence="4" type="ORF">HHK36_010154</name>
</gene>
<evidence type="ECO:0008006" key="6">
    <source>
        <dbReference type="Google" id="ProtNLM"/>
    </source>
</evidence>
<dbReference type="SUPFAM" id="SSF46565">
    <property type="entry name" value="Chaperone J-domain"/>
    <property type="match status" value="1"/>
</dbReference>
<feature type="region of interest" description="Disordered" evidence="3">
    <location>
        <begin position="366"/>
        <end position="405"/>
    </location>
</feature>
<dbReference type="OrthoDB" id="1717591at2759"/>
<evidence type="ECO:0000313" key="5">
    <source>
        <dbReference type="Proteomes" id="UP000655225"/>
    </source>
</evidence>
<dbReference type="FunFam" id="1.10.287.110:FF:000009">
    <property type="entry name" value="Auxilin-related protein 1"/>
    <property type="match status" value="1"/>
</dbReference>
<feature type="region of interest" description="Disordered" evidence="3">
    <location>
        <begin position="119"/>
        <end position="149"/>
    </location>
</feature>
<dbReference type="InterPro" id="IPR036869">
    <property type="entry name" value="J_dom_sf"/>
</dbReference>
<keyword evidence="5" id="KW-1185">Reference proteome</keyword>
<dbReference type="GO" id="GO:0031982">
    <property type="term" value="C:vesicle"/>
    <property type="evidence" value="ECO:0007669"/>
    <property type="project" value="TreeGrafter"/>
</dbReference>
<feature type="region of interest" description="Disordered" evidence="3">
    <location>
        <begin position="427"/>
        <end position="525"/>
    </location>
</feature>
<evidence type="ECO:0000256" key="3">
    <source>
        <dbReference type="SAM" id="MobiDB-lite"/>
    </source>
</evidence>
<feature type="compositionally biased region" description="Basic and acidic residues" evidence="3">
    <location>
        <begin position="242"/>
        <end position="255"/>
    </location>
</feature>